<name>A0A444MA27_9RHOB</name>
<reference evidence="2 3" key="1">
    <citation type="journal article" date="2015" name="Int. J. Syst. Evol. Microbiol.">
        <title>Gemmobacter intermedius sp. nov., isolated from a white stork (Ciconia ciconia).</title>
        <authorList>
            <person name="Kampfer P."/>
            <person name="Jerzak L."/>
            <person name="Wilharm G."/>
            <person name="Golke J."/>
            <person name="Busse H.J."/>
            <person name="Glaeser S.P."/>
        </authorList>
    </citation>
    <scope>NUCLEOTIDE SEQUENCE [LARGE SCALE GENOMIC DNA]</scope>
    <source>
        <strain evidence="2 3">119/4</strain>
    </source>
</reference>
<dbReference type="Proteomes" id="UP000287168">
    <property type="component" value="Unassembled WGS sequence"/>
</dbReference>
<keyword evidence="3" id="KW-1185">Reference proteome</keyword>
<dbReference type="GO" id="GO:0016740">
    <property type="term" value="F:transferase activity"/>
    <property type="evidence" value="ECO:0007669"/>
    <property type="project" value="UniProtKB-KW"/>
</dbReference>
<keyword evidence="1" id="KW-0472">Membrane</keyword>
<feature type="transmembrane region" description="Helical" evidence="1">
    <location>
        <begin position="163"/>
        <end position="185"/>
    </location>
</feature>
<organism evidence="2 3">
    <name type="scientific">Falsigemmobacter intermedius</name>
    <dbReference type="NCBI Taxonomy" id="1553448"/>
    <lineage>
        <taxon>Bacteria</taxon>
        <taxon>Pseudomonadati</taxon>
        <taxon>Pseudomonadota</taxon>
        <taxon>Alphaproteobacteria</taxon>
        <taxon>Rhodobacterales</taxon>
        <taxon>Paracoccaceae</taxon>
        <taxon>Falsigemmobacter</taxon>
    </lineage>
</organism>
<accession>A0A444MA27</accession>
<dbReference type="SUPFAM" id="SSF55729">
    <property type="entry name" value="Acyl-CoA N-acyltransferases (Nat)"/>
    <property type="match status" value="1"/>
</dbReference>
<evidence type="ECO:0000313" key="2">
    <source>
        <dbReference type="EMBL" id="RWY40013.1"/>
    </source>
</evidence>
<dbReference type="EMBL" id="SBLC01000018">
    <property type="protein sequence ID" value="RWY40013.1"/>
    <property type="molecule type" value="Genomic_DNA"/>
</dbReference>
<proteinExistence type="predicted"/>
<gene>
    <name evidence="2" type="ORF">EP867_12885</name>
</gene>
<dbReference type="RefSeq" id="WP_128489871.1">
    <property type="nucleotide sequence ID" value="NZ_JBHLXB010000035.1"/>
</dbReference>
<keyword evidence="2" id="KW-0808">Transferase</keyword>
<dbReference type="OrthoDB" id="7301318at2"/>
<dbReference type="InterPro" id="IPR016181">
    <property type="entry name" value="Acyl_CoA_acyltransferase"/>
</dbReference>
<protein>
    <submittedName>
        <fullName evidence="2">GNAT family N-acetyltransferase</fullName>
    </submittedName>
</protein>
<dbReference type="Gene3D" id="3.40.630.30">
    <property type="match status" value="1"/>
</dbReference>
<sequence length="241" mass="25983">MSTPQLQDWFDALDATWPGKAVHALGPWRIREGAGGGQRVSAATTAVADVSDAEIAEAEEFHRSLGQNPLFQIRPGQEALDARLAARGYGKNDATHLRAAPVTQFEPAPYLRSIMHWPPLALTREIWAGDHIGPERVAVMERAEGKKTALIGRDGNDADRASGAAFVATHGAIAMLHALVVLPNMRRRRSAHYMMCGAANWAQDNGADWLAVAVTQANAGAGALYTSLKMPVVGEYHYRGL</sequence>
<evidence type="ECO:0000313" key="3">
    <source>
        <dbReference type="Proteomes" id="UP000287168"/>
    </source>
</evidence>
<keyword evidence="1" id="KW-1133">Transmembrane helix</keyword>
<comment type="caution">
    <text evidence="2">The sequence shown here is derived from an EMBL/GenBank/DDBJ whole genome shotgun (WGS) entry which is preliminary data.</text>
</comment>
<dbReference type="AlphaFoldDB" id="A0A444MA27"/>
<keyword evidence="1" id="KW-0812">Transmembrane</keyword>
<evidence type="ECO:0000256" key="1">
    <source>
        <dbReference type="SAM" id="Phobius"/>
    </source>
</evidence>